<dbReference type="Gene3D" id="1.50.10.20">
    <property type="match status" value="1"/>
</dbReference>
<proteinExistence type="predicted"/>
<organism evidence="2 3">
    <name type="scientific">Candidatus Portnoybacteria bacterium CG23_combo_of_CG06-09_8_20_14_all_37_13</name>
    <dbReference type="NCBI Taxonomy" id="1974819"/>
    <lineage>
        <taxon>Bacteria</taxon>
        <taxon>Candidatus Portnoyibacteriota</taxon>
    </lineage>
</organism>
<feature type="domain" description="D-glucuronyl C5-epimerase C-terminal" evidence="1">
    <location>
        <begin position="125"/>
        <end position="301"/>
    </location>
</feature>
<comment type="caution">
    <text evidence="2">The sequence shown here is derived from an EMBL/GenBank/DDBJ whole genome shotgun (WGS) entry which is preliminary data.</text>
</comment>
<dbReference type="Proteomes" id="UP000231480">
    <property type="component" value="Unassembled WGS sequence"/>
</dbReference>
<evidence type="ECO:0000259" key="1">
    <source>
        <dbReference type="Pfam" id="PF06662"/>
    </source>
</evidence>
<protein>
    <recommendedName>
        <fullName evidence="1">D-glucuronyl C5-epimerase C-terminal domain-containing protein</fullName>
    </recommendedName>
</protein>
<dbReference type="InterPro" id="IPR010598">
    <property type="entry name" value="C5-epim_C"/>
</dbReference>
<dbReference type="PANTHER" id="PTHR13174:SF3">
    <property type="entry name" value="D-GLUCURONYL C5-EPIMERASE"/>
    <property type="match status" value="1"/>
</dbReference>
<dbReference type="AlphaFoldDB" id="A0A2G9YC97"/>
<accession>A0A2G9YC97</accession>
<dbReference type="InterPro" id="IPR008928">
    <property type="entry name" value="6-hairpin_glycosidase_sf"/>
</dbReference>
<dbReference type="EMBL" id="PCRH01000067">
    <property type="protein sequence ID" value="PIP16856.1"/>
    <property type="molecule type" value="Genomic_DNA"/>
</dbReference>
<gene>
    <name evidence="2" type="ORF">COX44_03045</name>
</gene>
<dbReference type="Pfam" id="PF06662">
    <property type="entry name" value="C5-epim_C"/>
    <property type="match status" value="1"/>
</dbReference>
<evidence type="ECO:0000313" key="2">
    <source>
        <dbReference type="EMBL" id="PIP16856.1"/>
    </source>
</evidence>
<dbReference type="GO" id="GO:0047464">
    <property type="term" value="F:heparosan-N-sulfate-glucuronate 5-epimerase activity"/>
    <property type="evidence" value="ECO:0007669"/>
    <property type="project" value="InterPro"/>
</dbReference>
<reference evidence="2 3" key="1">
    <citation type="submission" date="2017-09" db="EMBL/GenBank/DDBJ databases">
        <title>Depth-based differentiation of microbial function through sediment-hosted aquifers and enrichment of novel symbionts in the deep terrestrial subsurface.</title>
        <authorList>
            <person name="Probst A.J."/>
            <person name="Ladd B."/>
            <person name="Jarett J.K."/>
            <person name="Geller-Mcgrath D.E."/>
            <person name="Sieber C.M."/>
            <person name="Emerson J.B."/>
            <person name="Anantharaman K."/>
            <person name="Thomas B.C."/>
            <person name="Malmstrom R."/>
            <person name="Stieglmeier M."/>
            <person name="Klingl A."/>
            <person name="Woyke T."/>
            <person name="Ryan C.M."/>
            <person name="Banfield J.F."/>
        </authorList>
    </citation>
    <scope>NUCLEOTIDE SEQUENCE [LARGE SCALE GENOMIC DNA]</scope>
    <source>
        <strain evidence="2">CG23_combo_of_CG06-09_8_20_14_all_37_13</strain>
    </source>
</reference>
<sequence>MLLNQFKMGLKSRINYWQRIFSAYFGKNSHLSFWHGLPQINPVASFDKLGQYYMLFKYKADYARPFDSNGIPLLDYRGKIGKQYNPIAIAQYGLGHYNRGNLEIAKKQADWLVDNLEQNKQGVLVWMHNFDWEYRDKLKAPWHSALAQGNGISLLVRVYLGTNNKKYLETAKKAFESLLVPVETGGVLCVDKNNNFWLEETIIEPPTHILNGFFWTLFGVWDYWLLTKEVKAKELFDKCVKTLKNNLKDFDAGFWSLYEQSGTKMRMLASTFYHKLHIVQLKILYKITGEKIFQEYAEKWEQYQRNWFYKKFALIYKIIFKIFYY</sequence>
<dbReference type="SUPFAM" id="SSF48208">
    <property type="entry name" value="Six-hairpin glycosidases"/>
    <property type="match status" value="1"/>
</dbReference>
<name>A0A2G9YC97_9BACT</name>
<dbReference type="PANTHER" id="PTHR13174">
    <property type="entry name" value="D-GLUCURONYL C5-EPIMERASE"/>
    <property type="match status" value="1"/>
</dbReference>
<dbReference type="GO" id="GO:0015012">
    <property type="term" value="P:heparan sulfate proteoglycan biosynthetic process"/>
    <property type="evidence" value="ECO:0007669"/>
    <property type="project" value="InterPro"/>
</dbReference>
<dbReference type="GO" id="GO:0005975">
    <property type="term" value="P:carbohydrate metabolic process"/>
    <property type="evidence" value="ECO:0007669"/>
    <property type="project" value="InterPro"/>
</dbReference>
<dbReference type="InterPro" id="IPR039721">
    <property type="entry name" value="C5-epimerase"/>
</dbReference>
<evidence type="ECO:0000313" key="3">
    <source>
        <dbReference type="Proteomes" id="UP000231480"/>
    </source>
</evidence>